<dbReference type="GO" id="GO:0009306">
    <property type="term" value="P:protein secretion"/>
    <property type="evidence" value="ECO:0007669"/>
    <property type="project" value="InterPro"/>
</dbReference>
<dbReference type="Proteomes" id="UP000293347">
    <property type="component" value="Unassembled WGS sequence"/>
</dbReference>
<keyword evidence="7 11" id="KW-1133">Transmembrane helix</keyword>
<keyword evidence="8 11" id="KW-0472">Membrane</keyword>
<dbReference type="InterPro" id="IPR003004">
    <property type="entry name" value="GspF/PilC"/>
</dbReference>
<evidence type="ECO:0000256" key="7">
    <source>
        <dbReference type="ARBA" id="ARBA00022989"/>
    </source>
</evidence>
<evidence type="ECO:0000256" key="6">
    <source>
        <dbReference type="ARBA" id="ARBA00022692"/>
    </source>
</evidence>
<dbReference type="PANTHER" id="PTHR30012">
    <property type="entry name" value="GENERAL SECRETION PATHWAY PROTEIN"/>
    <property type="match status" value="1"/>
</dbReference>
<dbReference type="EMBL" id="SJSL01000005">
    <property type="protein sequence ID" value="TCC99767.1"/>
    <property type="molecule type" value="Genomic_DNA"/>
</dbReference>
<dbReference type="GO" id="GO:0005886">
    <property type="term" value="C:plasma membrane"/>
    <property type="evidence" value="ECO:0007669"/>
    <property type="project" value="UniProtKB-SubCell"/>
</dbReference>
<keyword evidence="5" id="KW-1003">Cell membrane</keyword>
<evidence type="ECO:0000256" key="9">
    <source>
        <dbReference type="ARBA" id="ARBA00030750"/>
    </source>
</evidence>
<accession>A0A4R0NIY2</accession>
<comment type="caution">
    <text evidence="13">The sequence shown here is derived from an EMBL/GenBank/DDBJ whole genome shotgun (WGS) entry which is preliminary data.</text>
</comment>
<reference evidence="13 14" key="1">
    <citation type="submission" date="2019-02" db="EMBL/GenBank/DDBJ databases">
        <title>Pedobacter sp. RP-1-14 sp. nov., isolated from Arctic soil.</title>
        <authorList>
            <person name="Dahal R.H."/>
        </authorList>
    </citation>
    <scope>NUCLEOTIDE SEQUENCE [LARGE SCALE GENOMIC DNA]</scope>
    <source>
        <strain evidence="13 14">RP-1-14</strain>
    </source>
</reference>
<dbReference type="Pfam" id="PF00482">
    <property type="entry name" value="T2SSF"/>
    <property type="match status" value="2"/>
</dbReference>
<dbReference type="Gene3D" id="1.20.81.30">
    <property type="entry name" value="Type II secretion system (T2SS), domain F"/>
    <property type="match status" value="2"/>
</dbReference>
<dbReference type="InterPro" id="IPR001992">
    <property type="entry name" value="T2SS_GspF/T4SS_PilC_CS"/>
</dbReference>
<organism evidence="13 14">
    <name type="scientific">Pedobacter psychroterrae</name>
    <dbReference type="NCBI Taxonomy" id="2530453"/>
    <lineage>
        <taxon>Bacteria</taxon>
        <taxon>Pseudomonadati</taxon>
        <taxon>Bacteroidota</taxon>
        <taxon>Sphingobacteriia</taxon>
        <taxon>Sphingobacteriales</taxon>
        <taxon>Sphingobacteriaceae</taxon>
        <taxon>Pedobacter</taxon>
    </lineage>
</organism>
<comment type="similarity">
    <text evidence="3 10">Belongs to the GSP F family.</text>
</comment>
<keyword evidence="4 10" id="KW-0813">Transport</keyword>
<dbReference type="InterPro" id="IPR042094">
    <property type="entry name" value="T2SS_GspF_sf"/>
</dbReference>
<evidence type="ECO:0000256" key="11">
    <source>
        <dbReference type="SAM" id="Phobius"/>
    </source>
</evidence>
<dbReference type="PROSITE" id="PS00874">
    <property type="entry name" value="T2SP_F"/>
    <property type="match status" value="1"/>
</dbReference>
<evidence type="ECO:0000259" key="12">
    <source>
        <dbReference type="Pfam" id="PF00482"/>
    </source>
</evidence>
<evidence type="ECO:0000313" key="14">
    <source>
        <dbReference type="Proteomes" id="UP000293347"/>
    </source>
</evidence>
<dbReference type="PANTHER" id="PTHR30012:SF0">
    <property type="entry name" value="TYPE II SECRETION SYSTEM PROTEIN F-RELATED"/>
    <property type="match status" value="1"/>
</dbReference>
<dbReference type="InterPro" id="IPR018076">
    <property type="entry name" value="T2SS_GspF_dom"/>
</dbReference>
<comment type="subcellular location">
    <subcellularLocation>
        <location evidence="2 10">Cell membrane</location>
        <topology evidence="2 10">Multi-pass membrane protein</topology>
    </subcellularLocation>
</comment>
<keyword evidence="14" id="KW-1185">Reference proteome</keyword>
<name>A0A4R0NIY2_9SPHI</name>
<feature type="transmembrane region" description="Helical" evidence="11">
    <location>
        <begin position="203"/>
        <end position="224"/>
    </location>
</feature>
<dbReference type="RefSeq" id="WP_131597103.1">
    <property type="nucleotide sequence ID" value="NZ_SJSL01000005.1"/>
</dbReference>
<comment type="function">
    <text evidence="1">Component of the type II secretion system inner membrane complex required for the energy-dependent secretion of extracellular factors such as proteases and toxins from the periplasm.</text>
</comment>
<dbReference type="OrthoDB" id="1523422at2"/>
<evidence type="ECO:0000313" key="13">
    <source>
        <dbReference type="EMBL" id="TCC99767.1"/>
    </source>
</evidence>
<protein>
    <recommendedName>
        <fullName evidence="9">General secretion pathway protein F</fullName>
    </recommendedName>
</protein>
<sequence length="387" mass="44451">MEQVNIAEFRRQHKKTSNHIPVDNQHYRWSKLKELFTKDLTFGGSHLNDQKKDHFFFELSTLLQSGIDLKNSLDLVTLESLKDKHLGIYKEIKEKVINGESLARAVKGTGKFSDYDFFSIEIGEETGNLAEVLKDLAVYYKRKVEQRRKIVAALTYPAIVLCTSAAAVFFMLRFVVPMFSDVFKRFGGKLPWMTDMVIRSSKLMGALFLPGVLVLGLLISFLYANRNKHRFRDLSSRLVLKIPLIGELVTKIYLARFCNTMRLLISTKIPLLRAIAMSRHTIGFYPVEQSLKKVELEIMAGKSLHLSLQEFSIYPPKMIQLVKVGEEINKLDYFFENIADQYVKEVEHQTSTVSKLIEPLIIIFLGLVVGFILISMYLPMFEMGNSF</sequence>
<dbReference type="AlphaFoldDB" id="A0A4R0NIY2"/>
<evidence type="ECO:0000256" key="1">
    <source>
        <dbReference type="ARBA" id="ARBA00002684"/>
    </source>
</evidence>
<feature type="domain" description="Type II secretion system protein GspF" evidence="12">
    <location>
        <begin position="257"/>
        <end position="379"/>
    </location>
</feature>
<evidence type="ECO:0000256" key="10">
    <source>
        <dbReference type="RuleBase" id="RU003923"/>
    </source>
</evidence>
<evidence type="ECO:0000256" key="8">
    <source>
        <dbReference type="ARBA" id="ARBA00023136"/>
    </source>
</evidence>
<feature type="domain" description="Type II secretion system protein GspF" evidence="12">
    <location>
        <begin position="57"/>
        <end position="177"/>
    </location>
</feature>
<feature type="transmembrane region" description="Helical" evidence="11">
    <location>
        <begin position="360"/>
        <end position="378"/>
    </location>
</feature>
<evidence type="ECO:0000256" key="2">
    <source>
        <dbReference type="ARBA" id="ARBA00004651"/>
    </source>
</evidence>
<feature type="transmembrane region" description="Helical" evidence="11">
    <location>
        <begin position="150"/>
        <end position="176"/>
    </location>
</feature>
<evidence type="ECO:0000256" key="4">
    <source>
        <dbReference type="ARBA" id="ARBA00022448"/>
    </source>
</evidence>
<evidence type="ECO:0000256" key="5">
    <source>
        <dbReference type="ARBA" id="ARBA00022475"/>
    </source>
</evidence>
<gene>
    <name evidence="13" type="ORF">EZ437_16125</name>
</gene>
<proteinExistence type="inferred from homology"/>
<evidence type="ECO:0000256" key="3">
    <source>
        <dbReference type="ARBA" id="ARBA00005745"/>
    </source>
</evidence>
<keyword evidence="6 10" id="KW-0812">Transmembrane</keyword>